<evidence type="ECO:0000256" key="1">
    <source>
        <dbReference type="SAM" id="MobiDB-lite"/>
    </source>
</evidence>
<sequence length="112" mass="12570">MNLTNWTTRFQAGNARNCKRQPDGQGSKSDSANVATVHAFVHKGDHQYMPETIACFASERDVSGSWPPSVFGDDFSELPAVSLDEVRQAFARAATHWFAEGRFQIDFKLFEK</sequence>
<geneLocation type="plasmid" evidence="2">
    <name>p2</name>
</geneLocation>
<name>A0AAU7M0V4_9BURK</name>
<feature type="region of interest" description="Disordered" evidence="1">
    <location>
        <begin position="12"/>
        <end position="31"/>
    </location>
</feature>
<organism evidence="2">
    <name type="scientific">Polaromonas hydrogenivorans</name>
    <dbReference type="NCBI Taxonomy" id="335476"/>
    <lineage>
        <taxon>Bacteria</taxon>
        <taxon>Pseudomonadati</taxon>
        <taxon>Pseudomonadota</taxon>
        <taxon>Betaproteobacteria</taxon>
        <taxon>Burkholderiales</taxon>
        <taxon>Comamonadaceae</taxon>
        <taxon>Polaromonas</taxon>
    </lineage>
</organism>
<evidence type="ECO:0000313" key="2">
    <source>
        <dbReference type="EMBL" id="XBP72838.1"/>
    </source>
</evidence>
<accession>A0AAU7M0V4</accession>
<protein>
    <submittedName>
        <fullName evidence="2">Uncharacterized protein</fullName>
    </submittedName>
</protein>
<dbReference type="EMBL" id="CP157677">
    <property type="protein sequence ID" value="XBP72838.1"/>
    <property type="molecule type" value="Genomic_DNA"/>
</dbReference>
<proteinExistence type="predicted"/>
<reference evidence="2" key="1">
    <citation type="submission" date="2024-05" db="EMBL/GenBank/DDBJ databases">
        <authorList>
            <person name="Bunk B."/>
            <person name="Swiderski J."/>
            <person name="Sproer C."/>
            <person name="Thiel V."/>
        </authorList>
    </citation>
    <scope>NUCLEOTIDE SEQUENCE</scope>
    <source>
        <strain evidence="2">DSM 17735</strain>
        <plasmid evidence="2">p2</plasmid>
    </source>
</reference>
<dbReference type="AlphaFoldDB" id="A0AAU7M0V4"/>
<gene>
    <name evidence="2" type="ORF">ABLV49_22725</name>
</gene>
<dbReference type="RefSeq" id="WP_349282627.1">
    <property type="nucleotide sequence ID" value="NZ_CBCSCU010000070.1"/>
</dbReference>
<keyword evidence="2" id="KW-0614">Plasmid</keyword>